<geneLocation type="plasmid" evidence="6 7">
    <name>p1</name>
</geneLocation>
<dbReference type="PANTHER" id="PTHR34139:SF1">
    <property type="entry name" value="RNASE MJ1380-RELATED"/>
    <property type="match status" value="1"/>
</dbReference>
<reference evidence="6 7" key="2">
    <citation type="journal article" date="2018" name="Int. J. Syst. Evol. Microbiol.">
        <title>Burkholderia insecticola sp. nov., a gut symbiotic bacterium of the bean bug Riptortus pedestris.</title>
        <authorList>
            <person name="Takeshita K."/>
            <person name="Tamaki H."/>
            <person name="Ohbayashi T."/>
            <person name="Meng X.-Y."/>
            <person name="Sone T."/>
            <person name="Mitani Y."/>
            <person name="Peeters C."/>
            <person name="Kikuchi Y."/>
            <person name="Vandamme P."/>
        </authorList>
    </citation>
    <scope>NUCLEOTIDE SEQUENCE [LARGE SCALE GENOMIC DNA]</scope>
    <source>
        <strain evidence="6">RPE64</strain>
        <plasmid evidence="6 7">p1</plasmid>
    </source>
</reference>
<dbReference type="Pfam" id="PF01934">
    <property type="entry name" value="HepT-like"/>
    <property type="match status" value="1"/>
</dbReference>
<dbReference type="RefSeq" id="WP_016347881.1">
    <property type="nucleotide sequence ID" value="NC_021289.1"/>
</dbReference>
<keyword evidence="5" id="KW-0378">Hydrolase</keyword>
<dbReference type="HOGENOM" id="CLU_142825_3_0_4"/>
<dbReference type="GO" id="GO:0110001">
    <property type="term" value="C:toxin-antitoxin complex"/>
    <property type="evidence" value="ECO:0007669"/>
    <property type="project" value="InterPro"/>
</dbReference>
<evidence type="ECO:0008006" key="8">
    <source>
        <dbReference type="Google" id="ProtNLM"/>
    </source>
</evidence>
<keyword evidence="1" id="KW-0597">Phosphoprotein</keyword>
<keyword evidence="3" id="KW-0540">Nuclease</keyword>
<reference evidence="6 7" key="1">
    <citation type="journal article" date="2013" name="Genome Announc.">
        <title>Complete Genome Sequence of Burkholderia sp. Strain RPE64, Bacterial Symbiont of the Bean Bug Riptortus pedestris.</title>
        <authorList>
            <person name="Shibata T.F."/>
            <person name="Maeda T."/>
            <person name="Nikoh N."/>
            <person name="Yamaguchi K."/>
            <person name="Oshima K."/>
            <person name="Hattori M."/>
            <person name="Nishiyama T."/>
            <person name="Hasebe M."/>
            <person name="Fukatsu T."/>
            <person name="Kikuchi Y."/>
            <person name="Shigenobu S."/>
        </authorList>
    </citation>
    <scope>NUCLEOTIDE SEQUENCE [LARGE SCALE GENOMIC DNA]</scope>
    <source>
        <plasmid evidence="6 7">p1</plasmid>
    </source>
</reference>
<organism evidence="6 7">
    <name type="scientific">Caballeronia insecticola</name>
    <dbReference type="NCBI Taxonomy" id="758793"/>
    <lineage>
        <taxon>Bacteria</taxon>
        <taxon>Pseudomonadati</taxon>
        <taxon>Pseudomonadota</taxon>
        <taxon>Betaproteobacteria</taxon>
        <taxon>Burkholderiales</taxon>
        <taxon>Burkholderiaceae</taxon>
        <taxon>Caballeronia</taxon>
    </lineage>
</organism>
<dbReference type="KEGG" id="buo:BRPE64_DCDS02360"/>
<dbReference type="GO" id="GO:0004540">
    <property type="term" value="F:RNA nuclease activity"/>
    <property type="evidence" value="ECO:0007669"/>
    <property type="project" value="InterPro"/>
</dbReference>
<dbReference type="InterPro" id="IPR051813">
    <property type="entry name" value="HepT_RNase_toxin"/>
</dbReference>
<evidence type="ECO:0000256" key="3">
    <source>
        <dbReference type="ARBA" id="ARBA00022722"/>
    </source>
</evidence>
<sequence>MSRDALVLADYLGHIGTAIERILRYTEGLDQLAFLNNEMAQDAVIRNFEIIGEASKNVGRYFPDFAAAHSDVDFSSAYEMRNVLAHGYHQVEPEIVWKTVVEILPAFYRQIQTLLASLDEGNTAPR</sequence>
<dbReference type="GO" id="GO:0016787">
    <property type="term" value="F:hydrolase activity"/>
    <property type="evidence" value="ECO:0007669"/>
    <property type="project" value="UniProtKB-KW"/>
</dbReference>
<accession>R4X4C3</accession>
<evidence type="ECO:0000256" key="1">
    <source>
        <dbReference type="ARBA" id="ARBA00022553"/>
    </source>
</evidence>
<name>R4X4C3_9BURK</name>
<keyword evidence="2" id="KW-1277">Toxin-antitoxin system</keyword>
<dbReference type="Proteomes" id="UP000013966">
    <property type="component" value="Plasmid p1"/>
</dbReference>
<dbReference type="GO" id="GO:0000166">
    <property type="term" value="F:nucleotide binding"/>
    <property type="evidence" value="ECO:0007669"/>
    <property type="project" value="UniProtKB-KW"/>
</dbReference>
<keyword evidence="7" id="KW-1185">Reference proteome</keyword>
<evidence type="ECO:0000313" key="7">
    <source>
        <dbReference type="Proteomes" id="UP000013966"/>
    </source>
</evidence>
<dbReference type="EMBL" id="AP013061">
    <property type="protein sequence ID" value="BAN27172.1"/>
    <property type="molecule type" value="Genomic_DNA"/>
</dbReference>
<evidence type="ECO:0000256" key="5">
    <source>
        <dbReference type="ARBA" id="ARBA00022801"/>
    </source>
</evidence>
<evidence type="ECO:0000256" key="2">
    <source>
        <dbReference type="ARBA" id="ARBA00022649"/>
    </source>
</evidence>
<keyword evidence="6" id="KW-0614">Plasmid</keyword>
<dbReference type="OrthoDB" id="4829434at2"/>
<dbReference type="AlphaFoldDB" id="R4X4C3"/>
<gene>
    <name evidence="6" type="ORF">BRPE64_DCDS02360</name>
</gene>
<protein>
    <recommendedName>
        <fullName evidence="8">DUF86 domain-containing protein</fullName>
    </recommendedName>
</protein>
<evidence type="ECO:0000313" key="6">
    <source>
        <dbReference type="EMBL" id="BAN27172.1"/>
    </source>
</evidence>
<keyword evidence="4" id="KW-0547">Nucleotide-binding</keyword>
<proteinExistence type="predicted"/>
<evidence type="ECO:0000256" key="4">
    <source>
        <dbReference type="ARBA" id="ARBA00022741"/>
    </source>
</evidence>
<dbReference type="PATRIC" id="fig|758793.3.peg.5386"/>
<dbReference type="InterPro" id="IPR008201">
    <property type="entry name" value="HepT-like"/>
</dbReference>
<dbReference type="PANTHER" id="PTHR34139">
    <property type="entry name" value="UPF0331 PROTEIN MJ0127"/>
    <property type="match status" value="1"/>
</dbReference>